<dbReference type="Pfam" id="PF00805">
    <property type="entry name" value="Pentapeptide"/>
    <property type="match status" value="1"/>
</dbReference>
<evidence type="ECO:0000313" key="2">
    <source>
        <dbReference type="Proteomes" id="UP000647836"/>
    </source>
</evidence>
<sequence>MRVSNLYSKTFKPYLLNGRSSKITIAGCKNLYKANLSATNLYKSDLSKANLYKADLSGA</sequence>
<dbReference type="SUPFAM" id="SSF141571">
    <property type="entry name" value="Pentapeptide repeat-like"/>
    <property type="match status" value="1"/>
</dbReference>
<keyword evidence="2" id="KW-1185">Reference proteome</keyword>
<gene>
    <name evidence="1" type="ORF">IQ229_18510</name>
</gene>
<accession>A0ABR9U2F6</accession>
<dbReference type="EMBL" id="JADEXF010000658">
    <property type="protein sequence ID" value="MBE9106844.1"/>
    <property type="molecule type" value="Genomic_DNA"/>
</dbReference>
<name>A0ABR9U2F6_9NOSO</name>
<dbReference type="Proteomes" id="UP000647836">
    <property type="component" value="Unassembled WGS sequence"/>
</dbReference>
<reference evidence="1 2" key="1">
    <citation type="submission" date="2020-10" db="EMBL/GenBank/DDBJ databases">
        <authorList>
            <person name="Castelo-Branco R."/>
            <person name="Eusebio N."/>
            <person name="Adriana R."/>
            <person name="Vieira A."/>
            <person name="Brugerolle De Fraissinette N."/>
            <person name="Rezende De Castro R."/>
            <person name="Schneider M.P."/>
            <person name="Vasconcelos V."/>
            <person name="Leao P.N."/>
        </authorList>
    </citation>
    <scope>NUCLEOTIDE SEQUENCE [LARGE SCALE GENOMIC DNA]</scope>
    <source>
        <strain evidence="1 2">LEGE 07299</strain>
    </source>
</reference>
<dbReference type="InterPro" id="IPR001646">
    <property type="entry name" value="5peptide_repeat"/>
</dbReference>
<protein>
    <submittedName>
        <fullName evidence="1">Pentapeptide repeat-containing protein</fullName>
    </submittedName>
</protein>
<proteinExistence type="predicted"/>
<dbReference type="RefSeq" id="WP_194046226.1">
    <property type="nucleotide sequence ID" value="NZ_JADEXF010000658.1"/>
</dbReference>
<dbReference type="Gene3D" id="2.160.20.80">
    <property type="entry name" value="E3 ubiquitin-protein ligase SopA"/>
    <property type="match status" value="1"/>
</dbReference>
<comment type="caution">
    <text evidence="1">The sequence shown here is derived from an EMBL/GenBank/DDBJ whole genome shotgun (WGS) entry which is preliminary data.</text>
</comment>
<evidence type="ECO:0000313" key="1">
    <source>
        <dbReference type="EMBL" id="MBE9106844.1"/>
    </source>
</evidence>
<organism evidence="1 2">
    <name type="scientific">Nostoc cf. edaphicum LEGE 07299</name>
    <dbReference type="NCBI Taxonomy" id="2777974"/>
    <lineage>
        <taxon>Bacteria</taxon>
        <taxon>Bacillati</taxon>
        <taxon>Cyanobacteriota</taxon>
        <taxon>Cyanophyceae</taxon>
        <taxon>Nostocales</taxon>
        <taxon>Nostocaceae</taxon>
        <taxon>Nostoc</taxon>
    </lineage>
</organism>